<dbReference type="GO" id="GO:0006310">
    <property type="term" value="P:DNA recombination"/>
    <property type="evidence" value="ECO:0007669"/>
    <property type="project" value="UniProtKB-KW"/>
</dbReference>
<feature type="coiled-coil region" evidence="16">
    <location>
        <begin position="11"/>
        <end position="53"/>
    </location>
</feature>
<dbReference type="GO" id="GO:0003964">
    <property type="term" value="F:RNA-directed DNA polymerase activity"/>
    <property type="evidence" value="ECO:0007669"/>
    <property type="project" value="UniProtKB-KW"/>
</dbReference>
<evidence type="ECO:0000256" key="2">
    <source>
        <dbReference type="ARBA" id="ARBA00022679"/>
    </source>
</evidence>
<keyword evidence="9" id="KW-0460">Magnesium</keyword>
<dbReference type="CDD" id="cd09274">
    <property type="entry name" value="RNase_HI_RT_Ty3"/>
    <property type="match status" value="1"/>
</dbReference>
<keyword evidence="6" id="KW-0064">Aspartyl protease</keyword>
<evidence type="ECO:0000256" key="12">
    <source>
        <dbReference type="ARBA" id="ARBA00022932"/>
    </source>
</evidence>
<feature type="domain" description="Integrase catalytic" evidence="18">
    <location>
        <begin position="1182"/>
        <end position="1346"/>
    </location>
</feature>
<dbReference type="GO" id="GO:0015074">
    <property type="term" value="P:DNA integration"/>
    <property type="evidence" value="ECO:0007669"/>
    <property type="project" value="UniProtKB-KW"/>
</dbReference>
<dbReference type="InterPro" id="IPR021109">
    <property type="entry name" value="Peptidase_aspartic_dom_sf"/>
</dbReference>
<keyword evidence="3" id="KW-0548">Nucleotidyltransferase</keyword>
<dbReference type="Pfam" id="PF00078">
    <property type="entry name" value="RVT_1"/>
    <property type="match status" value="1"/>
</dbReference>
<dbReference type="PANTHER" id="PTHR37984">
    <property type="entry name" value="PROTEIN CBG26694"/>
    <property type="match status" value="1"/>
</dbReference>
<evidence type="ECO:0000256" key="7">
    <source>
        <dbReference type="ARBA" id="ARBA00022759"/>
    </source>
</evidence>
<dbReference type="FunFam" id="3.30.420.10:FF:000032">
    <property type="entry name" value="Retrovirus-related Pol polyprotein from transposon 297-like Protein"/>
    <property type="match status" value="1"/>
</dbReference>
<evidence type="ECO:0000313" key="19">
    <source>
        <dbReference type="EMBL" id="KAJ4783151.1"/>
    </source>
</evidence>
<evidence type="ECO:0000256" key="13">
    <source>
        <dbReference type="ARBA" id="ARBA00023125"/>
    </source>
</evidence>
<comment type="caution">
    <text evidence="19">The sequence shown here is derived from an EMBL/GenBank/DDBJ whole genome shotgun (WGS) entry which is preliminary data.</text>
</comment>
<dbReference type="InterPro" id="IPR001584">
    <property type="entry name" value="Integrase_cat-core"/>
</dbReference>
<dbReference type="Pfam" id="PF17921">
    <property type="entry name" value="Integrase_H2C2"/>
    <property type="match status" value="1"/>
</dbReference>
<keyword evidence="4" id="KW-0540">Nuclease</keyword>
<dbReference type="InterPro" id="IPR041577">
    <property type="entry name" value="RT_RNaseH_2"/>
</dbReference>
<dbReference type="Gene3D" id="3.30.70.270">
    <property type="match status" value="2"/>
</dbReference>
<dbReference type="InterPro" id="IPR041588">
    <property type="entry name" value="Integrase_H2C2"/>
</dbReference>
<evidence type="ECO:0000256" key="1">
    <source>
        <dbReference type="ARBA" id="ARBA00022670"/>
    </source>
</evidence>
<dbReference type="InterPro" id="IPR012337">
    <property type="entry name" value="RNaseH-like_sf"/>
</dbReference>
<keyword evidence="10" id="KW-0229">DNA integration</keyword>
<dbReference type="Gene3D" id="3.10.20.370">
    <property type="match status" value="1"/>
</dbReference>
<keyword evidence="7" id="KW-0255">Endonuclease</keyword>
<keyword evidence="11" id="KW-0695">RNA-directed DNA polymerase</keyword>
<evidence type="ECO:0000256" key="6">
    <source>
        <dbReference type="ARBA" id="ARBA00022750"/>
    </source>
</evidence>
<evidence type="ECO:0000256" key="11">
    <source>
        <dbReference type="ARBA" id="ARBA00022918"/>
    </source>
</evidence>
<dbReference type="InterPro" id="IPR043502">
    <property type="entry name" value="DNA/RNA_pol_sf"/>
</dbReference>
<dbReference type="Pfam" id="PF19259">
    <property type="entry name" value="Ty3_capsid"/>
    <property type="match status" value="1"/>
</dbReference>
<evidence type="ECO:0000259" key="17">
    <source>
        <dbReference type="PROSITE" id="PS50878"/>
    </source>
</evidence>
<dbReference type="GO" id="GO:0003887">
    <property type="term" value="F:DNA-directed DNA polymerase activity"/>
    <property type="evidence" value="ECO:0007669"/>
    <property type="project" value="UniProtKB-KW"/>
</dbReference>
<dbReference type="GO" id="GO:0004519">
    <property type="term" value="F:endonuclease activity"/>
    <property type="evidence" value="ECO:0007669"/>
    <property type="project" value="UniProtKB-KW"/>
</dbReference>
<dbReference type="SUPFAM" id="SSF56672">
    <property type="entry name" value="DNA/RNA polymerases"/>
    <property type="match status" value="1"/>
</dbReference>
<dbReference type="CDD" id="cd00303">
    <property type="entry name" value="retropepsin_like"/>
    <property type="match status" value="1"/>
</dbReference>
<organism evidence="19 20">
    <name type="scientific">Rhynchospora pubera</name>
    <dbReference type="NCBI Taxonomy" id="906938"/>
    <lineage>
        <taxon>Eukaryota</taxon>
        <taxon>Viridiplantae</taxon>
        <taxon>Streptophyta</taxon>
        <taxon>Embryophyta</taxon>
        <taxon>Tracheophyta</taxon>
        <taxon>Spermatophyta</taxon>
        <taxon>Magnoliopsida</taxon>
        <taxon>Liliopsida</taxon>
        <taxon>Poales</taxon>
        <taxon>Cyperaceae</taxon>
        <taxon>Cyperoideae</taxon>
        <taxon>Rhynchosporeae</taxon>
        <taxon>Rhynchospora</taxon>
    </lineage>
</organism>
<dbReference type="InterPro" id="IPR043128">
    <property type="entry name" value="Rev_trsase/Diguanyl_cyclase"/>
</dbReference>
<dbReference type="InterPro" id="IPR050951">
    <property type="entry name" value="Retrovirus_Pol_polyprotein"/>
</dbReference>
<evidence type="ECO:0000256" key="15">
    <source>
        <dbReference type="ARBA" id="ARBA00023268"/>
    </source>
</evidence>
<keyword evidence="14" id="KW-0233">DNA recombination</keyword>
<name>A0AAV8EWC9_9POAL</name>
<keyword evidence="15" id="KW-0511">Multifunctional enzyme</keyword>
<feature type="coiled-coil region" evidence="16">
    <location>
        <begin position="1367"/>
        <end position="1394"/>
    </location>
</feature>
<accession>A0AAV8EWC9</accession>
<dbReference type="PANTHER" id="PTHR37984:SF5">
    <property type="entry name" value="PROTEIN NYNRIN-LIKE"/>
    <property type="match status" value="1"/>
</dbReference>
<dbReference type="Gene3D" id="3.10.10.10">
    <property type="entry name" value="HIV Type 1 Reverse Transcriptase, subunit A, domain 1"/>
    <property type="match status" value="1"/>
</dbReference>
<evidence type="ECO:0000256" key="10">
    <source>
        <dbReference type="ARBA" id="ARBA00022908"/>
    </source>
</evidence>
<dbReference type="InterPro" id="IPR045358">
    <property type="entry name" value="Ty3_capsid"/>
</dbReference>
<dbReference type="InterPro" id="IPR036397">
    <property type="entry name" value="RNaseH_sf"/>
</dbReference>
<dbReference type="FunFam" id="3.30.70.270:FF:000020">
    <property type="entry name" value="Transposon Tf2-6 polyprotein-like Protein"/>
    <property type="match status" value="1"/>
</dbReference>
<dbReference type="Gene3D" id="2.40.70.10">
    <property type="entry name" value="Acid Proteases"/>
    <property type="match status" value="1"/>
</dbReference>
<keyword evidence="12" id="KW-0239">DNA-directed DNA polymerase</keyword>
<evidence type="ECO:0000256" key="8">
    <source>
        <dbReference type="ARBA" id="ARBA00022801"/>
    </source>
</evidence>
<dbReference type="Pfam" id="PF24626">
    <property type="entry name" value="SH3_Tf2-1"/>
    <property type="match status" value="1"/>
</dbReference>
<dbReference type="SUPFAM" id="SSF53098">
    <property type="entry name" value="Ribonuclease H-like"/>
    <property type="match status" value="1"/>
</dbReference>
<dbReference type="Pfam" id="PF08284">
    <property type="entry name" value="RVP_2"/>
    <property type="match status" value="1"/>
</dbReference>
<dbReference type="Pfam" id="PF17919">
    <property type="entry name" value="RT_RNaseH_2"/>
    <property type="match status" value="1"/>
</dbReference>
<dbReference type="Gene3D" id="3.30.420.10">
    <property type="entry name" value="Ribonuclease H-like superfamily/Ribonuclease H"/>
    <property type="match status" value="1"/>
</dbReference>
<dbReference type="InterPro" id="IPR056924">
    <property type="entry name" value="SH3_Tf2-1"/>
</dbReference>
<dbReference type="CDD" id="cd01647">
    <property type="entry name" value="RT_LTR"/>
    <property type="match status" value="1"/>
</dbReference>
<dbReference type="EMBL" id="JAMFTS010000002">
    <property type="protein sequence ID" value="KAJ4783151.1"/>
    <property type="molecule type" value="Genomic_DNA"/>
</dbReference>
<evidence type="ECO:0000256" key="3">
    <source>
        <dbReference type="ARBA" id="ARBA00022695"/>
    </source>
</evidence>
<evidence type="ECO:0000256" key="5">
    <source>
        <dbReference type="ARBA" id="ARBA00022723"/>
    </source>
</evidence>
<reference evidence="19" key="1">
    <citation type="submission" date="2022-08" db="EMBL/GenBank/DDBJ databases">
        <authorList>
            <person name="Marques A."/>
        </authorList>
    </citation>
    <scope>NUCLEOTIDE SEQUENCE</scope>
    <source>
        <strain evidence="19">RhyPub2mFocal</strain>
        <tissue evidence="19">Leaves</tissue>
    </source>
</reference>
<evidence type="ECO:0000313" key="20">
    <source>
        <dbReference type="Proteomes" id="UP001140206"/>
    </source>
</evidence>
<evidence type="ECO:0000256" key="14">
    <source>
        <dbReference type="ARBA" id="ARBA00023172"/>
    </source>
</evidence>
<protein>
    <submittedName>
        <fullName evidence="19">Polyprotein</fullName>
    </submittedName>
</protein>
<feature type="domain" description="Reverse transcriptase" evidence="17">
    <location>
        <begin position="660"/>
        <end position="839"/>
    </location>
</feature>
<dbReference type="GO" id="GO:0046872">
    <property type="term" value="F:metal ion binding"/>
    <property type="evidence" value="ECO:0007669"/>
    <property type="project" value="UniProtKB-KW"/>
</dbReference>
<dbReference type="PROSITE" id="PS50878">
    <property type="entry name" value="RT_POL"/>
    <property type="match status" value="1"/>
</dbReference>
<evidence type="ECO:0000256" key="9">
    <source>
        <dbReference type="ARBA" id="ARBA00022842"/>
    </source>
</evidence>
<keyword evidence="8" id="KW-0378">Hydrolase</keyword>
<sequence>MTSTRAGSAVIDEVRNQISQLQSEIEKVAKEGADRGSKEISLLREQMAEALKEQSEFFNRGVDERIGRLEEMFERVLRRDKDQNLDIPPTSNQSVPGVFGNGSGVLGARPAANADMNSRGLNESMFCNDSSRRDSGTNRYVTPQIQLPKTEFPSFDGTDPSDWLMKSQYYFDLYQIPHELKTRMAVLSFNGEASAWYRHFRLGMDNPPWEIFVEEVFARFTENAAQELVGEFKRIHQFGRVCEYIRNFDNLRGKLMYERPYLPNEFYVSSFIEGLREDIKSMVTMFGPKTLNDAYKYAKQAEQFQEGQFKKLRANSRPQNVVAYPKARESDDRRMTMPNGNQKSWPANAIPKTLTYEQKRAMGLCTRCEAKWHPGHQCIGKTVHLLMGPEDSEVESEGATIVYEEEGTSLESERVEETVISLFATKDTSRVRNMRFKGYVGPTPVCALVDSGSTHSFVNPDILTSKNFVISQTIPMSVIVANGNKMLTDAECKGFKFSIQGNEFTKDVRLLDIKGYDLILGLDWLTERGPMMVDWKKGCLKFKDGDKEVQLQVSEETAGLALCHSEMNLVQEGRKGSEILVAHLFKVEVENRKEIEVAQELKPILTEYAYLFEEPTTLPPHRNIDHQIQLLPDAKPINLRPYRQSYFQKLEVEKIIEELLRNKFIQPSTSPFASPVILVKKKDSTWRLCVDYRQLNACTVKNRFPIPMIEDLLDELNGAKVFSKIDLRSGYYQIRMRPEDIQKTAFRTHEGHYEYTVMPFGLTNAPATFQALMNQVFKAQLRKFVLVFFDDILVYSSTMKEHVQHLTIVFELLKRHQLYAKRSKCAFGLHEIEYLGHVISHNGVATDPQKITAMINWPVPGNIRELRGFLGLTGYYRKFIQGYGVISKPLTELLKKNAFGWNQLAEEAFNNLKVAMTQAPVLAMPDFTKTFIIEVDACDKGIGAVLMQGRRPIAFISKSLGIKSLGLSTYEKEFLALLTAIQKWRHYLIGGVFIIRTDQISLKYLLEQRIHTTMQHKGLCKLLGLDYKIEYKKGVENVVADALSRRGGHEENMGKELITVSELIPAWVEELQQSYVGDEWIDALKKKIQEGDLNASQYSIHHGLIRYNNRICVGNSNQWRTKLMQEVHNSSIGGHSGILGTYQRLKTMFYWPKLKESVYKFVTECDICQLNKGEHVPTPGLLQPLPIPSQAWSSITMDFIKNLPKSEGKEVILVVVDRLTKYAHFLSLSHPFKASTVAQTFLDCVYRLHGLPNEIISDRDPIFTSKFWKELFDKIGVKLKFSTAYHPQTDGQTERVNQCVENYLRCMVYNQQKQWHKWLPLAEWWYNTNFHTSIQTTPFQALYGYPPPQFPMGAPPRSDVQSVNEVIKEKHQVLLELQQQLKKAQERMKRFSDNKRIERQFTVGAWVYLKLQPYRQLSVQGQYNKKLGMRYYGPFEVIEKIGPVAYKLNLPIGSQIHPVFHVSQLKKKVGENGRLAPHLPIVGPAGKLRSEPVKILERRMIKRNNAAVVQVLVKWSNQDEDDAYWIDYDVLRKDFPNFALEDKDSLMGGGVSELEHIWVQAGDRCDD</sequence>
<evidence type="ECO:0000259" key="18">
    <source>
        <dbReference type="PROSITE" id="PS50994"/>
    </source>
</evidence>
<dbReference type="SUPFAM" id="SSF50630">
    <property type="entry name" value="Acid proteases"/>
    <property type="match status" value="1"/>
</dbReference>
<keyword evidence="16" id="KW-0175">Coiled coil</keyword>
<dbReference type="Proteomes" id="UP001140206">
    <property type="component" value="Chromosome 2"/>
</dbReference>
<proteinExistence type="predicted"/>
<keyword evidence="2" id="KW-0808">Transferase</keyword>
<dbReference type="Pfam" id="PF00665">
    <property type="entry name" value="rve"/>
    <property type="match status" value="1"/>
</dbReference>
<dbReference type="GO" id="GO:0004190">
    <property type="term" value="F:aspartic-type endopeptidase activity"/>
    <property type="evidence" value="ECO:0007669"/>
    <property type="project" value="UniProtKB-KW"/>
</dbReference>
<dbReference type="Gene3D" id="1.10.340.70">
    <property type="match status" value="1"/>
</dbReference>
<keyword evidence="1" id="KW-0645">Protease</keyword>
<evidence type="ECO:0000256" key="4">
    <source>
        <dbReference type="ARBA" id="ARBA00022722"/>
    </source>
</evidence>
<dbReference type="GO" id="GO:0006508">
    <property type="term" value="P:proteolysis"/>
    <property type="evidence" value="ECO:0007669"/>
    <property type="project" value="UniProtKB-KW"/>
</dbReference>
<gene>
    <name evidence="19" type="ORF">LUZ62_034397</name>
</gene>
<keyword evidence="20" id="KW-1185">Reference proteome</keyword>
<keyword evidence="13" id="KW-0238">DNA-binding</keyword>
<dbReference type="InterPro" id="IPR000477">
    <property type="entry name" value="RT_dom"/>
</dbReference>
<dbReference type="GO" id="GO:0003677">
    <property type="term" value="F:DNA binding"/>
    <property type="evidence" value="ECO:0007669"/>
    <property type="project" value="UniProtKB-KW"/>
</dbReference>
<dbReference type="PROSITE" id="PS50994">
    <property type="entry name" value="INTEGRASE"/>
    <property type="match status" value="1"/>
</dbReference>
<keyword evidence="5" id="KW-0479">Metal-binding</keyword>
<evidence type="ECO:0000256" key="16">
    <source>
        <dbReference type="SAM" id="Coils"/>
    </source>
</evidence>
<dbReference type="FunFam" id="3.10.10.10:FF:000007">
    <property type="entry name" value="Retrovirus-related Pol polyprotein from transposon 17.6-like Protein"/>
    <property type="match status" value="1"/>
</dbReference>
<dbReference type="SUPFAM" id="SSF54160">
    <property type="entry name" value="Chromo domain-like"/>
    <property type="match status" value="1"/>
</dbReference>
<dbReference type="InterPro" id="IPR016197">
    <property type="entry name" value="Chromo-like_dom_sf"/>
</dbReference>